<dbReference type="EMBL" id="JAULSV010000006">
    <property type="protein sequence ID" value="KAK0642188.1"/>
    <property type="molecule type" value="Genomic_DNA"/>
</dbReference>
<name>A0AA40CLU2_9PEZI</name>
<sequence>MATVASTATSADTATVLLPSGEGGALDPTPDFIVNTKIHALTSPPASITIRLVNKAGVDLTTTVNHNAGAPGFINDSPTGTLARGATGTKIAPTGWAGQIAFNQASRKIQNDEGLIEGSFHVQSTITTEFAILDVDVSFVNGYIMPIMCYCGNSGGAYLSGCAKNLWTLGTCPADLYNQQGSCRNPMWDNDQIGNHTSIAFLKPCEDLAYTFVENHAANSNGEYQSGIVTCDILGGFHP</sequence>
<comment type="caution">
    <text evidence="1">The sequence shown here is derived from an EMBL/GenBank/DDBJ whole genome shotgun (WGS) entry which is preliminary data.</text>
</comment>
<dbReference type="SUPFAM" id="SSF49870">
    <property type="entry name" value="Osmotin, thaumatin-like protein"/>
    <property type="match status" value="1"/>
</dbReference>
<dbReference type="InterPro" id="IPR037176">
    <property type="entry name" value="Osmotin/thaumatin-like_sf"/>
</dbReference>
<evidence type="ECO:0000313" key="1">
    <source>
        <dbReference type="EMBL" id="KAK0642188.1"/>
    </source>
</evidence>
<proteinExistence type="predicted"/>
<gene>
    <name evidence="1" type="ORF">B0T16DRAFT_334778</name>
</gene>
<keyword evidence="2" id="KW-1185">Reference proteome</keyword>
<evidence type="ECO:0008006" key="3">
    <source>
        <dbReference type="Google" id="ProtNLM"/>
    </source>
</evidence>
<protein>
    <recommendedName>
        <fullName evidence="3">Thaumatin-like protein</fullName>
    </recommendedName>
</protein>
<accession>A0AA40CLU2</accession>
<dbReference type="AlphaFoldDB" id="A0AA40CLU2"/>
<dbReference type="Proteomes" id="UP001174936">
    <property type="component" value="Unassembled WGS sequence"/>
</dbReference>
<organism evidence="1 2">
    <name type="scientific">Cercophora newfieldiana</name>
    <dbReference type="NCBI Taxonomy" id="92897"/>
    <lineage>
        <taxon>Eukaryota</taxon>
        <taxon>Fungi</taxon>
        <taxon>Dikarya</taxon>
        <taxon>Ascomycota</taxon>
        <taxon>Pezizomycotina</taxon>
        <taxon>Sordariomycetes</taxon>
        <taxon>Sordariomycetidae</taxon>
        <taxon>Sordariales</taxon>
        <taxon>Lasiosphaeriaceae</taxon>
        <taxon>Cercophora</taxon>
    </lineage>
</organism>
<evidence type="ECO:0000313" key="2">
    <source>
        <dbReference type="Proteomes" id="UP001174936"/>
    </source>
</evidence>
<reference evidence="1" key="1">
    <citation type="submission" date="2023-06" db="EMBL/GenBank/DDBJ databases">
        <title>Genome-scale phylogeny and comparative genomics of the fungal order Sordariales.</title>
        <authorList>
            <consortium name="Lawrence Berkeley National Laboratory"/>
            <person name="Hensen N."/>
            <person name="Bonometti L."/>
            <person name="Westerberg I."/>
            <person name="Brannstrom I.O."/>
            <person name="Guillou S."/>
            <person name="Cros-Aarteil S."/>
            <person name="Calhoun S."/>
            <person name="Haridas S."/>
            <person name="Kuo A."/>
            <person name="Mondo S."/>
            <person name="Pangilinan J."/>
            <person name="Riley R."/>
            <person name="Labutti K."/>
            <person name="Andreopoulos B."/>
            <person name="Lipzen A."/>
            <person name="Chen C."/>
            <person name="Yanf M."/>
            <person name="Daum C."/>
            <person name="Ng V."/>
            <person name="Clum A."/>
            <person name="Steindorff A."/>
            <person name="Ohm R."/>
            <person name="Martin F."/>
            <person name="Silar P."/>
            <person name="Natvig D."/>
            <person name="Lalanne C."/>
            <person name="Gautier V."/>
            <person name="Ament-Velasquez S.L."/>
            <person name="Kruys A."/>
            <person name="Hutchinson M.I."/>
            <person name="Powell A.J."/>
            <person name="Barry K."/>
            <person name="Miller A.N."/>
            <person name="Grigoriev I.V."/>
            <person name="Debuchy R."/>
            <person name="Gladieux P."/>
            <person name="Thoren M.H."/>
            <person name="Johannesson H."/>
        </authorList>
    </citation>
    <scope>NUCLEOTIDE SEQUENCE</scope>
    <source>
        <strain evidence="1">SMH2532-1</strain>
    </source>
</reference>